<dbReference type="OrthoDB" id="9777298at2"/>
<dbReference type="EMBL" id="CP010802">
    <property type="protein sequence ID" value="ALC18030.1"/>
    <property type="molecule type" value="Genomic_DNA"/>
</dbReference>
<dbReference type="Gene3D" id="3.30.70.270">
    <property type="match status" value="1"/>
</dbReference>
<sequence length="723" mass="80341">MELAKKPGQTLVLVVDDEPFMRRTIREALEPFGFEVAEAVDGRQALELIPRLSPDVVLLDVIMPHLDGFETCAALRRLPEGAHLPVVMLTALDDNASILRAYEVGATDFASKPLNYSVLGHRLRYILRANAAFAGLHRSQARLAEAQRIARLGGWEWDPKGERFRLSAEAAQILGLGTDEVCLSEKELLQGLLPADRPVLAEALEAMLREGIPFGVDCGLLLPGRELRHLRAQGTTACDLPEATTRIFGTIQDITEHKQAEERMHFLAYYDPLTALPNRLLFNERLTYILAHARRYKTRVALLYLDLDRFKTINESLGHSAGDRLLREVSRRILATLRVTDVVARQTAEEFPETLARLGGDEFSLWLPEVDEVQDVVKVARRIMEIFERPFEVAGQELFVSASIGIALFPDDGGDMEVLLKNADTALSHAKRMGRKNYQFYSRPMNAAAVQMLEMGNHLHRAVERGELLLYYQPQIDLRSGEIFGAEALLRWRHGGKDLVLPGEFIPLAEESGLIISMGEWALRSACLQARAWEEEGHPLRVSVNLSSRQFWHRDLAPMVARILAETALPPHLLHLEITETILLESGPATLETLMALKDLGAVLSLDDFGTGYSSLSYLRRYPFAMLKIDQAFTREIEGDAGAGMVEAIMAMARSLKLQVIAEGVENAAQLDALRSRGCDIIQGFLVSPPLAAEEFGTFLRRAAFAGEKPLPPGTGWLAEGAI</sequence>
<dbReference type="PROSITE" id="PS50883">
    <property type="entry name" value="EAL"/>
    <property type="match status" value="1"/>
</dbReference>
<evidence type="ECO:0000313" key="5">
    <source>
        <dbReference type="EMBL" id="ALC18030.1"/>
    </source>
</evidence>
<dbReference type="InterPro" id="IPR001633">
    <property type="entry name" value="EAL_dom"/>
</dbReference>
<dbReference type="InterPro" id="IPR035919">
    <property type="entry name" value="EAL_sf"/>
</dbReference>
<dbReference type="Gene3D" id="3.40.50.2300">
    <property type="match status" value="1"/>
</dbReference>
<evidence type="ECO:0000259" key="3">
    <source>
        <dbReference type="PROSITE" id="PS50883"/>
    </source>
</evidence>
<dbReference type="PANTHER" id="PTHR44757:SF2">
    <property type="entry name" value="BIOFILM ARCHITECTURE MAINTENANCE PROTEIN MBAA"/>
    <property type="match status" value="1"/>
</dbReference>
<dbReference type="PROSITE" id="PS50887">
    <property type="entry name" value="GGDEF"/>
    <property type="match status" value="1"/>
</dbReference>
<dbReference type="InterPro" id="IPR011006">
    <property type="entry name" value="CheY-like_superfamily"/>
</dbReference>
<keyword evidence="6" id="KW-1185">Reference proteome</keyword>
<dbReference type="CDD" id="cd01948">
    <property type="entry name" value="EAL"/>
    <property type="match status" value="1"/>
</dbReference>
<dbReference type="InterPro" id="IPR043128">
    <property type="entry name" value="Rev_trsase/Diguanyl_cyclase"/>
</dbReference>
<dbReference type="AlphaFoldDB" id="A0A0M4DC34"/>
<dbReference type="InterPro" id="IPR001789">
    <property type="entry name" value="Sig_transdc_resp-reg_receiver"/>
</dbReference>
<reference evidence="5 6" key="1">
    <citation type="submission" date="2015-07" db="EMBL/GenBank/DDBJ databases">
        <title>Isolation and Genomic Characterization of a Novel Halophilic Metal-Reducing Deltaproteobacterium from the Deep Subsurface.</title>
        <authorList>
            <person name="Badalamenti J.P."/>
            <person name="Summers Z.M."/>
            <person name="Gralnick J.A."/>
            <person name="Bond D.R."/>
        </authorList>
    </citation>
    <scope>NUCLEOTIDE SEQUENCE [LARGE SCALE GENOMIC DNA]</scope>
    <source>
        <strain evidence="5 6">WTL</strain>
    </source>
</reference>
<evidence type="ECO:0000256" key="1">
    <source>
        <dbReference type="PROSITE-ProRule" id="PRU00169"/>
    </source>
</evidence>
<dbReference type="Gene3D" id="3.30.450.20">
    <property type="entry name" value="PAS domain"/>
    <property type="match status" value="1"/>
</dbReference>
<dbReference type="Gene3D" id="3.20.20.450">
    <property type="entry name" value="EAL domain"/>
    <property type="match status" value="1"/>
</dbReference>
<dbReference type="NCBIfam" id="TIGR00254">
    <property type="entry name" value="GGDEF"/>
    <property type="match status" value="1"/>
</dbReference>
<dbReference type="GO" id="GO:0000160">
    <property type="term" value="P:phosphorelay signal transduction system"/>
    <property type="evidence" value="ECO:0007669"/>
    <property type="project" value="InterPro"/>
</dbReference>
<feature type="modified residue" description="4-aspartylphosphate" evidence="1">
    <location>
        <position position="60"/>
    </location>
</feature>
<protein>
    <submittedName>
        <fullName evidence="5">Diguanylate cyclase</fullName>
    </submittedName>
</protein>
<gene>
    <name evidence="5" type="ORF">DSOUD_3310</name>
</gene>
<dbReference type="SUPFAM" id="SSF141868">
    <property type="entry name" value="EAL domain-like"/>
    <property type="match status" value="1"/>
</dbReference>
<dbReference type="Gene3D" id="2.10.70.100">
    <property type="match status" value="1"/>
</dbReference>
<dbReference type="Pfam" id="PF00563">
    <property type="entry name" value="EAL"/>
    <property type="match status" value="1"/>
</dbReference>
<dbReference type="InterPro" id="IPR029787">
    <property type="entry name" value="Nucleotide_cyclase"/>
</dbReference>
<dbReference type="PANTHER" id="PTHR44757">
    <property type="entry name" value="DIGUANYLATE CYCLASE DGCP"/>
    <property type="match status" value="1"/>
</dbReference>
<dbReference type="Proteomes" id="UP000057158">
    <property type="component" value="Chromosome"/>
</dbReference>
<dbReference type="InterPro" id="IPR035965">
    <property type="entry name" value="PAS-like_dom_sf"/>
</dbReference>
<dbReference type="PROSITE" id="PS50110">
    <property type="entry name" value="RESPONSE_REGULATORY"/>
    <property type="match status" value="1"/>
</dbReference>
<dbReference type="Pfam" id="PF00990">
    <property type="entry name" value="GGDEF"/>
    <property type="match status" value="2"/>
</dbReference>
<dbReference type="KEGG" id="des:DSOUD_3310"/>
<evidence type="ECO:0000259" key="2">
    <source>
        <dbReference type="PROSITE" id="PS50110"/>
    </source>
</evidence>
<dbReference type="SMART" id="SM00267">
    <property type="entry name" value="GGDEF"/>
    <property type="match status" value="1"/>
</dbReference>
<dbReference type="Pfam" id="PF00072">
    <property type="entry name" value="Response_reg"/>
    <property type="match status" value="1"/>
</dbReference>
<evidence type="ECO:0000259" key="4">
    <source>
        <dbReference type="PROSITE" id="PS50887"/>
    </source>
</evidence>
<keyword evidence="1" id="KW-0597">Phosphoprotein</keyword>
<dbReference type="CDD" id="cd01949">
    <property type="entry name" value="GGDEF"/>
    <property type="match status" value="1"/>
</dbReference>
<dbReference type="SUPFAM" id="SSF55785">
    <property type="entry name" value="PYP-like sensor domain (PAS domain)"/>
    <property type="match status" value="1"/>
</dbReference>
<feature type="domain" description="Response regulatory" evidence="2">
    <location>
        <begin position="11"/>
        <end position="127"/>
    </location>
</feature>
<feature type="domain" description="GGDEF" evidence="4">
    <location>
        <begin position="298"/>
        <end position="443"/>
    </location>
</feature>
<dbReference type="InterPro" id="IPR000160">
    <property type="entry name" value="GGDEF_dom"/>
</dbReference>
<dbReference type="STRING" id="1603606.DSOUD_3310"/>
<dbReference type="SUPFAM" id="SSF55073">
    <property type="entry name" value="Nucleotide cyclase"/>
    <property type="match status" value="2"/>
</dbReference>
<feature type="domain" description="EAL" evidence="3">
    <location>
        <begin position="452"/>
        <end position="704"/>
    </location>
</feature>
<accession>A0A0M4DC34</accession>
<organism evidence="5 6">
    <name type="scientific">Desulfuromonas soudanensis</name>
    <dbReference type="NCBI Taxonomy" id="1603606"/>
    <lineage>
        <taxon>Bacteria</taxon>
        <taxon>Pseudomonadati</taxon>
        <taxon>Thermodesulfobacteriota</taxon>
        <taxon>Desulfuromonadia</taxon>
        <taxon>Desulfuromonadales</taxon>
        <taxon>Desulfuromonadaceae</taxon>
        <taxon>Desulfuromonas</taxon>
    </lineage>
</organism>
<dbReference type="InterPro" id="IPR052155">
    <property type="entry name" value="Biofilm_reg_signaling"/>
</dbReference>
<evidence type="ECO:0000313" key="6">
    <source>
        <dbReference type="Proteomes" id="UP000057158"/>
    </source>
</evidence>
<dbReference type="SUPFAM" id="SSF52172">
    <property type="entry name" value="CheY-like"/>
    <property type="match status" value="1"/>
</dbReference>
<dbReference type="SMART" id="SM00448">
    <property type="entry name" value="REC"/>
    <property type="match status" value="1"/>
</dbReference>
<dbReference type="PATRIC" id="fig|1603606.3.peg.3560"/>
<name>A0A0M4DC34_9BACT</name>
<proteinExistence type="predicted"/>
<dbReference type="RefSeq" id="WP_053551990.1">
    <property type="nucleotide sequence ID" value="NZ_CP010802.1"/>
</dbReference>
<dbReference type="SMART" id="SM00052">
    <property type="entry name" value="EAL"/>
    <property type="match status" value="1"/>
</dbReference>